<dbReference type="GO" id="GO:0043683">
    <property type="term" value="P:type IV pilus assembly"/>
    <property type="evidence" value="ECO:0007669"/>
    <property type="project" value="InterPro"/>
</dbReference>
<dbReference type="GO" id="GO:0043107">
    <property type="term" value="P:type IV pilus-dependent motility"/>
    <property type="evidence" value="ECO:0007669"/>
    <property type="project" value="InterPro"/>
</dbReference>
<name>A0A2M7W474_9BACT</name>
<organism evidence="3 4">
    <name type="scientific">Candidatus Berkelbacteria bacterium CG_4_10_14_0_2_um_filter_35_9_33_12</name>
    <dbReference type="NCBI Taxonomy" id="1974499"/>
    <lineage>
        <taxon>Bacteria</taxon>
        <taxon>Candidatus Berkelbacteria</taxon>
    </lineage>
</organism>
<keyword evidence="2" id="KW-1133">Transmembrane helix</keyword>
<dbReference type="Pfam" id="PF04350">
    <property type="entry name" value="PilO"/>
    <property type="match status" value="1"/>
</dbReference>
<evidence type="ECO:0000313" key="4">
    <source>
        <dbReference type="Proteomes" id="UP000230137"/>
    </source>
</evidence>
<keyword evidence="2" id="KW-0812">Transmembrane</keyword>
<dbReference type="InterPro" id="IPR007445">
    <property type="entry name" value="PilO"/>
</dbReference>
<evidence type="ECO:0008006" key="5">
    <source>
        <dbReference type="Google" id="ProtNLM"/>
    </source>
</evidence>
<feature type="transmembrane region" description="Helical" evidence="2">
    <location>
        <begin position="12"/>
        <end position="30"/>
    </location>
</feature>
<dbReference type="EMBL" id="PFQF01000027">
    <property type="protein sequence ID" value="PJA20443.1"/>
    <property type="molecule type" value="Genomic_DNA"/>
</dbReference>
<keyword evidence="2" id="KW-0472">Membrane</keyword>
<dbReference type="Gene3D" id="3.30.70.60">
    <property type="match status" value="1"/>
</dbReference>
<comment type="caution">
    <text evidence="3">The sequence shown here is derived from an EMBL/GenBank/DDBJ whole genome shotgun (WGS) entry which is preliminary data.</text>
</comment>
<gene>
    <name evidence="3" type="ORF">COX60_01470</name>
</gene>
<reference evidence="4" key="1">
    <citation type="submission" date="2017-09" db="EMBL/GenBank/DDBJ databases">
        <title>Depth-based differentiation of microbial function through sediment-hosted aquifers and enrichment of novel symbionts in the deep terrestrial subsurface.</title>
        <authorList>
            <person name="Probst A.J."/>
            <person name="Ladd B."/>
            <person name="Jarett J.K."/>
            <person name="Geller-Mcgrath D.E."/>
            <person name="Sieber C.M.K."/>
            <person name="Emerson J.B."/>
            <person name="Anantharaman K."/>
            <person name="Thomas B.C."/>
            <person name="Malmstrom R."/>
            <person name="Stieglmeier M."/>
            <person name="Klingl A."/>
            <person name="Woyke T."/>
            <person name="Ryan C.M."/>
            <person name="Banfield J.F."/>
        </authorList>
    </citation>
    <scope>NUCLEOTIDE SEQUENCE [LARGE SCALE GENOMIC DNA]</scope>
</reference>
<feature type="region of interest" description="Disordered" evidence="1">
    <location>
        <begin position="198"/>
        <end position="226"/>
    </location>
</feature>
<accession>A0A2M7W474</accession>
<dbReference type="AlphaFoldDB" id="A0A2M7W474"/>
<protein>
    <recommendedName>
        <fullName evidence="5">Pilus assembly protein PilO</fullName>
    </recommendedName>
</protein>
<dbReference type="InterPro" id="IPR014717">
    <property type="entry name" value="Transl_elong_EF1B/ribsomal_bS6"/>
</dbReference>
<proteinExistence type="predicted"/>
<feature type="compositionally biased region" description="Polar residues" evidence="1">
    <location>
        <begin position="206"/>
        <end position="219"/>
    </location>
</feature>
<sequence length="226" mass="24909">MSQAKKSNLSSIISFLMFIASVAIWYFLILPQFGKFKEASNQGAILGAKVEALTKNNTTLELLKNQLTSTLNDQNKLDIAIPKETQIPEIFITVESLAQKTEVDVISIKPENEAVDNLIKTVIVVEAEYPNLKNFMLGLTKNIRPTVTESFKVIKKEAEVSTSTSTSDATISAETNKIETSGRSLQSEIVVYFATAQKNTEKKSSSVETSNSNKVTTNNEELHNAE</sequence>
<dbReference type="Proteomes" id="UP000230137">
    <property type="component" value="Unassembled WGS sequence"/>
</dbReference>
<evidence type="ECO:0000313" key="3">
    <source>
        <dbReference type="EMBL" id="PJA20443.1"/>
    </source>
</evidence>
<evidence type="ECO:0000256" key="1">
    <source>
        <dbReference type="SAM" id="MobiDB-lite"/>
    </source>
</evidence>
<evidence type="ECO:0000256" key="2">
    <source>
        <dbReference type="SAM" id="Phobius"/>
    </source>
</evidence>